<dbReference type="SUPFAM" id="SSF52540">
    <property type="entry name" value="P-loop containing nucleoside triphosphate hydrolases"/>
    <property type="match status" value="1"/>
</dbReference>
<dbReference type="InterPro" id="IPR027417">
    <property type="entry name" value="P-loop_NTPase"/>
</dbReference>
<feature type="region of interest" description="Disordered" evidence="1">
    <location>
        <begin position="702"/>
        <end position="726"/>
    </location>
</feature>
<feature type="compositionally biased region" description="Basic and acidic residues" evidence="1">
    <location>
        <begin position="366"/>
        <end position="382"/>
    </location>
</feature>
<feature type="region of interest" description="Disordered" evidence="1">
    <location>
        <begin position="104"/>
        <end position="126"/>
    </location>
</feature>
<feature type="region of interest" description="Disordered" evidence="1">
    <location>
        <begin position="359"/>
        <end position="382"/>
    </location>
</feature>
<protein>
    <submittedName>
        <fullName evidence="2">AAA-like domain protein</fullName>
    </submittedName>
</protein>
<proteinExistence type="predicted"/>
<feature type="compositionally biased region" description="Polar residues" evidence="1">
    <location>
        <begin position="1"/>
        <end position="22"/>
    </location>
</feature>
<evidence type="ECO:0000313" key="2">
    <source>
        <dbReference type="EMBL" id="ASK38259.1"/>
    </source>
</evidence>
<evidence type="ECO:0000256" key="1">
    <source>
        <dbReference type="SAM" id="MobiDB-lite"/>
    </source>
</evidence>
<dbReference type="RefSeq" id="WP_088901274.1">
    <property type="nucleotide sequence ID" value="NZ_JAJNEG010000028.1"/>
</dbReference>
<dbReference type="EMBL" id="KX906370">
    <property type="protein sequence ID" value="ASK38259.1"/>
    <property type="molecule type" value="Genomic_DNA"/>
</dbReference>
<dbReference type="AlphaFoldDB" id="A0A220SX45"/>
<accession>A0A220SX45</accession>
<feature type="compositionally biased region" description="Basic and acidic residues" evidence="1">
    <location>
        <begin position="104"/>
        <end position="115"/>
    </location>
</feature>
<feature type="compositionally biased region" description="Basic and acidic residues" evidence="1">
    <location>
        <begin position="707"/>
        <end position="726"/>
    </location>
</feature>
<dbReference type="OrthoDB" id="230420at2157"/>
<reference evidence="2" key="1">
    <citation type="submission" date="2016-09" db="EMBL/GenBank/DDBJ databases">
        <title>A plasmid goes viral.</title>
        <authorList>
            <person name="Erdmann S."/>
            <person name="Tschitschko B."/>
            <person name="Cavicchioli R."/>
        </authorList>
    </citation>
    <scope>NUCLEOTIDE SEQUENCE</scope>
    <source>
        <strain evidence="2">HLS1</strain>
        <plasmid evidence="2">pR1SE2</plasmid>
    </source>
</reference>
<geneLocation type="plasmid" evidence="2">
    <name>pR1SE2</name>
</geneLocation>
<feature type="region of interest" description="Disordered" evidence="1">
    <location>
        <begin position="1"/>
        <end position="30"/>
    </location>
</feature>
<name>A0A220SX45_9EURY</name>
<organism evidence="2">
    <name type="scientific">Halorubrum lacusprofundi</name>
    <dbReference type="NCBI Taxonomy" id="2247"/>
    <lineage>
        <taxon>Archaea</taxon>
        <taxon>Methanobacteriati</taxon>
        <taxon>Methanobacteriota</taxon>
        <taxon>Stenosarchaea group</taxon>
        <taxon>Halobacteria</taxon>
        <taxon>Halobacteriales</taxon>
        <taxon>Haloferacaceae</taxon>
        <taxon>Halorubrum</taxon>
    </lineage>
</organism>
<sequence length="832" mass="94076">MNANNDSETHDPSSASSVQPEDSISVGEAIDKQISDSLIERVEQDNRSIEAVVRSLIAEAEDALAGNSPYDAEAVLETIHYFLIHDDRIDDLLAPHDDTLDASTKIRFEDHRDSRASGQTPPPREEFETQVQVAKALRYIYSYANKTRYIPVRLEKLDIPGMSSPVEGDPKPIGRKRVGKDETFDEMEEEITINHEDCEHVLVVALPRKGKDSTITSLCGNLKDEHGYKWFSCLDDGRNETPMTAIPNDEKPIKDNLDDFGQEPKAYDAEVFVPATSGVPDTLPSNFTRFTINIADLTPMDVIRLAGLKSADSNTMRRIGQALSNTIEDNDGVEGLVERLKDYAEELEATITVTELRDDEFDENDQGDRELKDAERVEADPSVREVSYEMDADKALNDAAESLLMLAGEGLIAGPNAETNLDMDAVFRDQERVAVLNCNFLKPRNESLKYIVLNMWLRLIFRKRDENSRLPRALLEIRELKDIAPSVIGNAQYKQEVKALQATVYEIATRGGSRRIMMLGSTQKLNDVYKAVRTNMPLKILLQLGEEEVMTLDKAYNFSPRQKEQLTSFNVGWGMLVKDGGEHWPINWRGARCGLGLGDEHWRDRYAVAWGAHVFKGRGSGWISEHKDKDAYVNTRTGYVKPIDPDAGDLPDDGEWHLFLDEIWNTVPVSMSREQFDKQTQLPTEFCEATVDYRRDHDIPSNLSLTRNRDTASRELSLENKDEKMDEEKRRVLDENNVPKPLESWIGKAKKGMRSNMLQVLDAVVRADPEEVRTLDGIAEVSGVPKGTIGRWRSERHDFATCLERRGDSWEITKVGHRALDINWTKLDRLVG</sequence>
<keyword evidence="2" id="KW-0614">Plasmid</keyword>
<dbReference type="Gene3D" id="3.40.50.300">
    <property type="entry name" value="P-loop containing nucleotide triphosphate hydrolases"/>
    <property type="match status" value="1"/>
</dbReference>